<evidence type="ECO:0000313" key="1">
    <source>
        <dbReference type="EMBL" id="KAK0429930.1"/>
    </source>
</evidence>
<evidence type="ECO:0000313" key="2">
    <source>
        <dbReference type="Proteomes" id="UP001175226"/>
    </source>
</evidence>
<reference evidence="1" key="1">
    <citation type="submission" date="2023-06" db="EMBL/GenBank/DDBJ databases">
        <authorList>
            <consortium name="Lawrence Berkeley National Laboratory"/>
            <person name="Ahrendt S."/>
            <person name="Sahu N."/>
            <person name="Indic B."/>
            <person name="Wong-Bajracharya J."/>
            <person name="Merenyi Z."/>
            <person name="Ke H.-M."/>
            <person name="Monk M."/>
            <person name="Kocsube S."/>
            <person name="Drula E."/>
            <person name="Lipzen A."/>
            <person name="Balint B."/>
            <person name="Henrissat B."/>
            <person name="Andreopoulos B."/>
            <person name="Martin F.M."/>
            <person name="Harder C.B."/>
            <person name="Rigling D."/>
            <person name="Ford K.L."/>
            <person name="Foster G.D."/>
            <person name="Pangilinan J."/>
            <person name="Papanicolaou A."/>
            <person name="Barry K."/>
            <person name="LaButti K."/>
            <person name="Viragh M."/>
            <person name="Koriabine M."/>
            <person name="Yan M."/>
            <person name="Riley R."/>
            <person name="Champramary S."/>
            <person name="Plett K.L."/>
            <person name="Tsai I.J."/>
            <person name="Slot J."/>
            <person name="Sipos G."/>
            <person name="Plett J."/>
            <person name="Nagy L.G."/>
            <person name="Grigoriev I.V."/>
        </authorList>
    </citation>
    <scope>NUCLEOTIDE SEQUENCE</scope>
    <source>
        <strain evidence="1">FPL87.14</strain>
    </source>
</reference>
<dbReference type="AlphaFoldDB" id="A0AA39IU63"/>
<sequence length="156" mass="18755">ILKPVTPTKYNGEPNSELFLTFMDDANAYLHEGGVPRKDRVRKIEAFLTGKAQQFYRSMIQDQARHWRLKLFFKELYNYCFPLMYCMEQRHLLMRAFQNDKTVREYDAILQQFFNTIGITGEREMVNRLWTGLRNEIQVGLWQERLHPEYSSYSEV</sequence>
<accession>A0AA39IU63</accession>
<protein>
    <recommendedName>
        <fullName evidence="3">Retrotransposon gag domain-containing protein</fullName>
    </recommendedName>
</protein>
<gene>
    <name evidence="1" type="ORF">EV421DRAFT_1692143</name>
</gene>
<dbReference type="Proteomes" id="UP001175226">
    <property type="component" value="Unassembled WGS sequence"/>
</dbReference>
<feature type="non-terminal residue" evidence="1">
    <location>
        <position position="1"/>
    </location>
</feature>
<dbReference type="EMBL" id="JAUEPT010000187">
    <property type="protein sequence ID" value="KAK0429930.1"/>
    <property type="molecule type" value="Genomic_DNA"/>
</dbReference>
<organism evidence="1 2">
    <name type="scientific">Armillaria borealis</name>
    <dbReference type="NCBI Taxonomy" id="47425"/>
    <lineage>
        <taxon>Eukaryota</taxon>
        <taxon>Fungi</taxon>
        <taxon>Dikarya</taxon>
        <taxon>Basidiomycota</taxon>
        <taxon>Agaricomycotina</taxon>
        <taxon>Agaricomycetes</taxon>
        <taxon>Agaricomycetidae</taxon>
        <taxon>Agaricales</taxon>
        <taxon>Marasmiineae</taxon>
        <taxon>Physalacriaceae</taxon>
        <taxon>Armillaria</taxon>
    </lineage>
</organism>
<name>A0AA39IU63_9AGAR</name>
<comment type="caution">
    <text evidence="1">The sequence shown here is derived from an EMBL/GenBank/DDBJ whole genome shotgun (WGS) entry which is preliminary data.</text>
</comment>
<feature type="non-terminal residue" evidence="1">
    <location>
        <position position="156"/>
    </location>
</feature>
<keyword evidence="2" id="KW-1185">Reference proteome</keyword>
<evidence type="ECO:0008006" key="3">
    <source>
        <dbReference type="Google" id="ProtNLM"/>
    </source>
</evidence>
<proteinExistence type="predicted"/>